<reference evidence="2 3" key="1">
    <citation type="journal article" date="2012" name="Science">
        <title>The Paleozoic origin of enzymatic lignin decomposition reconstructed from 31 fungal genomes.</title>
        <authorList>
            <person name="Floudas D."/>
            <person name="Binder M."/>
            <person name="Riley R."/>
            <person name="Barry K."/>
            <person name="Blanchette R.A."/>
            <person name="Henrissat B."/>
            <person name="Martinez A.T."/>
            <person name="Otillar R."/>
            <person name="Spatafora J.W."/>
            <person name="Yadav J.S."/>
            <person name="Aerts A."/>
            <person name="Benoit I."/>
            <person name="Boyd A."/>
            <person name="Carlson A."/>
            <person name="Copeland A."/>
            <person name="Coutinho P.M."/>
            <person name="de Vries R.P."/>
            <person name="Ferreira P."/>
            <person name="Findley K."/>
            <person name="Foster B."/>
            <person name="Gaskell J."/>
            <person name="Glotzer D."/>
            <person name="Gorecki P."/>
            <person name="Heitman J."/>
            <person name="Hesse C."/>
            <person name="Hori C."/>
            <person name="Igarashi K."/>
            <person name="Jurgens J.A."/>
            <person name="Kallen N."/>
            <person name="Kersten P."/>
            <person name="Kohler A."/>
            <person name="Kuees U."/>
            <person name="Kumar T.K.A."/>
            <person name="Kuo A."/>
            <person name="LaButti K."/>
            <person name="Larrondo L.F."/>
            <person name="Lindquist E."/>
            <person name="Ling A."/>
            <person name="Lombard V."/>
            <person name="Lucas S."/>
            <person name="Lundell T."/>
            <person name="Martin R."/>
            <person name="McLaughlin D.J."/>
            <person name="Morgenstern I."/>
            <person name="Morin E."/>
            <person name="Murat C."/>
            <person name="Nagy L.G."/>
            <person name="Nolan M."/>
            <person name="Ohm R.A."/>
            <person name="Patyshakuliyeva A."/>
            <person name="Rokas A."/>
            <person name="Ruiz-Duenas F.J."/>
            <person name="Sabat G."/>
            <person name="Salamov A."/>
            <person name="Samejima M."/>
            <person name="Schmutz J."/>
            <person name="Slot J.C."/>
            <person name="St John F."/>
            <person name="Stenlid J."/>
            <person name="Sun H."/>
            <person name="Sun S."/>
            <person name="Syed K."/>
            <person name="Tsang A."/>
            <person name="Wiebenga A."/>
            <person name="Young D."/>
            <person name="Pisabarro A."/>
            <person name="Eastwood D.C."/>
            <person name="Martin F."/>
            <person name="Cullen D."/>
            <person name="Grigoriev I.V."/>
            <person name="Hibbett D.S."/>
        </authorList>
    </citation>
    <scope>NUCLEOTIDE SEQUENCE [LARGE SCALE GENOMIC DNA]</scope>
    <source>
        <strain evidence="2 3">DJM-731 SS1</strain>
    </source>
</reference>
<sequence>MEMSETPNARYDLAADESKKFVKNGLAARREGKKPSKSPKSSASRMSSIVRRDRRDLDIAANVSTSSSNLGSRRLVGLIVRKPVTGDSSP</sequence>
<keyword evidence="3" id="KW-1185">Reference proteome</keyword>
<organism evidence="2 3">
    <name type="scientific">Dacryopinax primogenitus (strain DJM 731)</name>
    <name type="common">Brown rot fungus</name>
    <dbReference type="NCBI Taxonomy" id="1858805"/>
    <lineage>
        <taxon>Eukaryota</taxon>
        <taxon>Fungi</taxon>
        <taxon>Dikarya</taxon>
        <taxon>Basidiomycota</taxon>
        <taxon>Agaricomycotina</taxon>
        <taxon>Dacrymycetes</taxon>
        <taxon>Dacrymycetales</taxon>
        <taxon>Dacrymycetaceae</taxon>
        <taxon>Dacryopinax</taxon>
    </lineage>
</organism>
<evidence type="ECO:0000313" key="3">
    <source>
        <dbReference type="Proteomes" id="UP000030653"/>
    </source>
</evidence>
<gene>
    <name evidence="2" type="ORF">DACRYDRAFT_20164</name>
</gene>
<protein>
    <submittedName>
        <fullName evidence="2">Uncharacterized protein</fullName>
    </submittedName>
</protein>
<evidence type="ECO:0000313" key="2">
    <source>
        <dbReference type="EMBL" id="EJU05782.1"/>
    </source>
</evidence>
<dbReference type="HOGENOM" id="CLU_2440803_0_0_1"/>
<proteinExistence type="predicted"/>
<dbReference type="EMBL" id="JH795856">
    <property type="protein sequence ID" value="EJU05782.1"/>
    <property type="molecule type" value="Genomic_DNA"/>
</dbReference>
<name>M5GEX5_DACPD</name>
<dbReference type="Proteomes" id="UP000030653">
    <property type="component" value="Unassembled WGS sequence"/>
</dbReference>
<dbReference type="RefSeq" id="XP_040632676.1">
    <property type="nucleotide sequence ID" value="XM_040771824.1"/>
</dbReference>
<feature type="compositionally biased region" description="Polar residues" evidence="1">
    <location>
        <begin position="62"/>
        <end position="71"/>
    </location>
</feature>
<feature type="region of interest" description="Disordered" evidence="1">
    <location>
        <begin position="22"/>
        <end position="71"/>
    </location>
</feature>
<accession>M5GEX5</accession>
<feature type="compositionally biased region" description="Low complexity" evidence="1">
    <location>
        <begin position="38"/>
        <end position="48"/>
    </location>
</feature>
<dbReference type="AlphaFoldDB" id="M5GEX5"/>
<evidence type="ECO:0000256" key="1">
    <source>
        <dbReference type="SAM" id="MobiDB-lite"/>
    </source>
</evidence>
<dbReference type="GeneID" id="63686886"/>